<comment type="caution">
    <text evidence="1">The sequence shown here is derived from an EMBL/GenBank/DDBJ whole genome shotgun (WGS) entry which is preliminary data.</text>
</comment>
<evidence type="ECO:0000313" key="2">
    <source>
        <dbReference type="Proteomes" id="UP000023152"/>
    </source>
</evidence>
<organism evidence="1 2">
    <name type="scientific">Reticulomyxa filosa</name>
    <dbReference type="NCBI Taxonomy" id="46433"/>
    <lineage>
        <taxon>Eukaryota</taxon>
        <taxon>Sar</taxon>
        <taxon>Rhizaria</taxon>
        <taxon>Retaria</taxon>
        <taxon>Foraminifera</taxon>
        <taxon>Monothalamids</taxon>
        <taxon>Reticulomyxidae</taxon>
        <taxon>Reticulomyxa</taxon>
    </lineage>
</organism>
<name>X6LJE5_RETFI</name>
<dbReference type="SUPFAM" id="SSF57850">
    <property type="entry name" value="RING/U-box"/>
    <property type="match status" value="1"/>
</dbReference>
<reference evidence="1 2" key="1">
    <citation type="journal article" date="2013" name="Curr. Biol.">
        <title>The Genome of the Foraminiferan Reticulomyxa filosa.</title>
        <authorList>
            <person name="Glockner G."/>
            <person name="Hulsmann N."/>
            <person name="Schleicher M."/>
            <person name="Noegel A.A."/>
            <person name="Eichinger L."/>
            <person name="Gallinger C."/>
            <person name="Pawlowski J."/>
            <person name="Sierra R."/>
            <person name="Euteneuer U."/>
            <person name="Pillet L."/>
            <person name="Moustafa A."/>
            <person name="Platzer M."/>
            <person name="Groth M."/>
            <person name="Szafranski K."/>
            <person name="Schliwa M."/>
        </authorList>
    </citation>
    <scope>NUCLEOTIDE SEQUENCE [LARGE SCALE GENOMIC DNA]</scope>
</reference>
<evidence type="ECO:0000313" key="1">
    <source>
        <dbReference type="EMBL" id="ETO01744.1"/>
    </source>
</evidence>
<dbReference type="InterPro" id="IPR013083">
    <property type="entry name" value="Znf_RING/FYVE/PHD"/>
</dbReference>
<dbReference type="Gene3D" id="3.30.40.10">
    <property type="entry name" value="Zinc/RING finger domain, C3HC4 (zinc finger)"/>
    <property type="match status" value="1"/>
</dbReference>
<proteinExistence type="predicted"/>
<dbReference type="OrthoDB" id="1431934at2759"/>
<feature type="non-terminal residue" evidence="1">
    <location>
        <position position="253"/>
    </location>
</feature>
<accession>X6LJE5</accession>
<keyword evidence="2" id="KW-1185">Reference proteome</keyword>
<dbReference type="AlphaFoldDB" id="X6LJE5"/>
<dbReference type="Proteomes" id="UP000023152">
    <property type="component" value="Unassembled WGS sequence"/>
</dbReference>
<dbReference type="EMBL" id="ASPP01037510">
    <property type="protein sequence ID" value="ETO01744.1"/>
    <property type="molecule type" value="Genomic_DNA"/>
</dbReference>
<protein>
    <submittedName>
        <fullName evidence="1">Uncharacterized protein</fullName>
    </submittedName>
</protein>
<sequence length="253" mass="28243">MLNLHQRRPKIDYVQGGHSVQTGTPSLAPMAKGLMSAQFRMEDIPIMGTGGGGTIFGPAWSHSRPDSSRAGVSGFYGSESGSLGVLSGSTDNNDNRNGVGTIPFWESVVASSNRDQEMPTVYENSQQNRFRQGLTTTMESHYSKAQEQPKVVSKFFFFFFFFLKKKGTCPLCFIEETDLVVMRGCMHACCKECLHGYLCNNLKNISMYPRHCWSTNCNALIAYHDAEYVLTEEELIAYDQTLVKSSVHDTEQI</sequence>
<gene>
    <name evidence="1" type="ORF">RFI_35695</name>
</gene>